<proteinExistence type="predicted"/>
<sequence length="133" mass="14952">MEGCGMGGPMPALGPELLRLYEVQLCLAQEQLLLEDRWRQVQLQMQLWQEEQLWLQQLQEEQLWLQQLQEEQAWAHMEGLQLAVALEQLRSEGPEALQTQGQRLRKQHAAPGPIILIPGGLPASDAAGAILGN</sequence>
<dbReference type="Proteomes" id="UP001266305">
    <property type="component" value="Unassembled WGS sequence"/>
</dbReference>
<gene>
    <name evidence="1" type="ORF">P7K49_026603</name>
</gene>
<name>A0ABQ9UDM7_SAGOE</name>
<evidence type="ECO:0000313" key="2">
    <source>
        <dbReference type="Proteomes" id="UP001266305"/>
    </source>
</evidence>
<keyword evidence="2" id="KW-1185">Reference proteome</keyword>
<protein>
    <submittedName>
        <fullName evidence="1">Uncharacterized protein</fullName>
    </submittedName>
</protein>
<accession>A0ABQ9UDM7</accession>
<organism evidence="1 2">
    <name type="scientific">Saguinus oedipus</name>
    <name type="common">Cotton-top tamarin</name>
    <name type="synonym">Oedipomidas oedipus</name>
    <dbReference type="NCBI Taxonomy" id="9490"/>
    <lineage>
        <taxon>Eukaryota</taxon>
        <taxon>Metazoa</taxon>
        <taxon>Chordata</taxon>
        <taxon>Craniata</taxon>
        <taxon>Vertebrata</taxon>
        <taxon>Euteleostomi</taxon>
        <taxon>Mammalia</taxon>
        <taxon>Eutheria</taxon>
        <taxon>Euarchontoglires</taxon>
        <taxon>Primates</taxon>
        <taxon>Haplorrhini</taxon>
        <taxon>Platyrrhini</taxon>
        <taxon>Cebidae</taxon>
        <taxon>Callitrichinae</taxon>
        <taxon>Saguinus</taxon>
    </lineage>
</organism>
<dbReference type="EMBL" id="JASSZA010000013">
    <property type="protein sequence ID" value="KAK2095187.1"/>
    <property type="molecule type" value="Genomic_DNA"/>
</dbReference>
<reference evidence="1 2" key="1">
    <citation type="submission" date="2023-05" db="EMBL/GenBank/DDBJ databases">
        <title>B98-5 Cell Line De Novo Hybrid Assembly: An Optical Mapping Approach.</title>
        <authorList>
            <person name="Kananen K."/>
            <person name="Auerbach J.A."/>
            <person name="Kautto E."/>
            <person name="Blachly J.S."/>
        </authorList>
    </citation>
    <scope>NUCLEOTIDE SEQUENCE [LARGE SCALE GENOMIC DNA]</scope>
    <source>
        <strain evidence="1">B95-8</strain>
        <tissue evidence="1">Cell line</tissue>
    </source>
</reference>
<evidence type="ECO:0000313" key="1">
    <source>
        <dbReference type="EMBL" id="KAK2095187.1"/>
    </source>
</evidence>
<comment type="caution">
    <text evidence="1">The sequence shown here is derived from an EMBL/GenBank/DDBJ whole genome shotgun (WGS) entry which is preliminary data.</text>
</comment>